<keyword evidence="2" id="KW-1015">Disulfide bond</keyword>
<feature type="domain" description="SGNH hydrolase-type esterase" evidence="3">
    <location>
        <begin position="77"/>
        <end position="296"/>
    </location>
</feature>
<evidence type="ECO:0000256" key="1">
    <source>
        <dbReference type="PIRSR" id="PIRSR637460-1"/>
    </source>
</evidence>
<evidence type="ECO:0000313" key="4">
    <source>
        <dbReference type="EMBL" id="RXZ51609.1"/>
    </source>
</evidence>
<name>A0A4Q2JXU1_9MICO</name>
<keyword evidence="5" id="KW-1185">Reference proteome</keyword>
<comment type="caution">
    <text evidence="4">The sequence shown here is derived from an EMBL/GenBank/DDBJ whole genome shotgun (WGS) entry which is preliminary data.</text>
</comment>
<dbReference type="Pfam" id="PF13472">
    <property type="entry name" value="Lipase_GDSL_2"/>
    <property type="match status" value="1"/>
</dbReference>
<dbReference type="OrthoDB" id="5503950at2"/>
<dbReference type="SUPFAM" id="SSF52266">
    <property type="entry name" value="SGNH hydrolase"/>
    <property type="match status" value="1"/>
</dbReference>
<evidence type="ECO:0000313" key="5">
    <source>
        <dbReference type="Proteomes" id="UP000292881"/>
    </source>
</evidence>
<dbReference type="AlphaFoldDB" id="A0A4Q2JXU1"/>
<dbReference type="InterPro" id="IPR013830">
    <property type="entry name" value="SGNH_hydro"/>
</dbReference>
<dbReference type="Proteomes" id="UP000292881">
    <property type="component" value="Unassembled WGS sequence"/>
</dbReference>
<organism evidence="4 5">
    <name type="scientific">Agromyces binzhouensis</name>
    <dbReference type="NCBI Taxonomy" id="1817495"/>
    <lineage>
        <taxon>Bacteria</taxon>
        <taxon>Bacillati</taxon>
        <taxon>Actinomycetota</taxon>
        <taxon>Actinomycetes</taxon>
        <taxon>Micrococcales</taxon>
        <taxon>Microbacteriaceae</taxon>
        <taxon>Agromyces</taxon>
    </lineage>
</organism>
<protein>
    <submittedName>
        <fullName evidence="4">SGNH/GDSL hydrolase family protein</fullName>
    </submittedName>
</protein>
<dbReference type="RefSeq" id="WP_129233176.1">
    <property type="nucleotide sequence ID" value="NZ_SDPL01000012.1"/>
</dbReference>
<dbReference type="InterPro" id="IPR036514">
    <property type="entry name" value="SGNH_hydro_sf"/>
</dbReference>
<dbReference type="GO" id="GO:0004806">
    <property type="term" value="F:triacylglycerol lipase activity"/>
    <property type="evidence" value="ECO:0007669"/>
    <property type="project" value="TreeGrafter"/>
</dbReference>
<reference evidence="4 5" key="1">
    <citation type="submission" date="2019-01" db="EMBL/GenBank/DDBJ databases">
        <authorList>
            <person name="Li J."/>
        </authorList>
    </citation>
    <scope>NUCLEOTIDE SEQUENCE [LARGE SCALE GENOMIC DNA]</scope>
    <source>
        <strain evidence="4 5">CGMCC 4.7180</strain>
    </source>
</reference>
<feature type="active site" evidence="1">
    <location>
        <position position="288"/>
    </location>
</feature>
<dbReference type="PANTHER" id="PTHR37981:SF1">
    <property type="entry name" value="SGNH HYDROLASE-TYPE ESTERASE DOMAIN-CONTAINING PROTEIN"/>
    <property type="match status" value="1"/>
</dbReference>
<gene>
    <name evidence="4" type="ORF">ESO86_01740</name>
</gene>
<dbReference type="Gene3D" id="3.40.50.1110">
    <property type="entry name" value="SGNH hydrolase"/>
    <property type="match status" value="1"/>
</dbReference>
<feature type="disulfide bond" evidence="2">
    <location>
        <begin position="162"/>
        <end position="170"/>
    </location>
</feature>
<sequence length="307" mass="30734">MTTRVGLDAVGAAVVPRRIALAIAVVLAALAVVIGTAVAGPAEAASAAVAIGKPDKPGKPGGGGGNGGGTTELELAALGDSFAAGVGAGSYLETSCYTSSKSYPVLLDGDADKRLAAFPACSGKDTGDVINRQIAAVPTTAKLVTVTVGGNDVGFADVMQSCFVLPSSSCSSNIANGAATAASPEFTSSIVAVVDGIQARAPEAKVIVTGYPLLFWENSSGVNPKYAWADEVNDETVVLNDVIEAAATSAGAVFVDVEDDFAGHGIGSSSPWINDWKWLTTRTVNAFHPNATGHAAYAAAIRAVPPA</sequence>
<accession>A0A4Q2JXU1</accession>
<feature type="disulfide bond" evidence="2">
    <location>
        <begin position="96"/>
        <end position="121"/>
    </location>
</feature>
<dbReference type="PANTHER" id="PTHR37981">
    <property type="entry name" value="LIPASE 2"/>
    <property type="match status" value="1"/>
</dbReference>
<feature type="active site" description="Nucleophile" evidence="1">
    <location>
        <position position="81"/>
    </location>
</feature>
<dbReference type="CDD" id="cd01823">
    <property type="entry name" value="SEST_like"/>
    <property type="match status" value="1"/>
</dbReference>
<proteinExistence type="predicted"/>
<dbReference type="GO" id="GO:0019433">
    <property type="term" value="P:triglyceride catabolic process"/>
    <property type="evidence" value="ECO:0007669"/>
    <property type="project" value="TreeGrafter"/>
</dbReference>
<keyword evidence="4" id="KW-0378">Hydrolase</keyword>
<dbReference type="EMBL" id="SDPL01000012">
    <property type="protein sequence ID" value="RXZ51609.1"/>
    <property type="molecule type" value="Genomic_DNA"/>
</dbReference>
<evidence type="ECO:0000256" key="2">
    <source>
        <dbReference type="PIRSR" id="PIRSR637460-2"/>
    </source>
</evidence>
<dbReference type="InterPro" id="IPR037460">
    <property type="entry name" value="SEST-like"/>
</dbReference>
<evidence type="ECO:0000259" key="3">
    <source>
        <dbReference type="Pfam" id="PF13472"/>
    </source>
</evidence>